<name>A0ABC8JD41_ERUVS</name>
<evidence type="ECO:0000313" key="1">
    <source>
        <dbReference type="EMBL" id="CAH8322736.1"/>
    </source>
</evidence>
<comment type="caution">
    <text evidence="1">The sequence shown here is derived from an EMBL/GenBank/DDBJ whole genome shotgun (WGS) entry which is preliminary data.</text>
</comment>
<accession>A0ABC8JD41</accession>
<dbReference type="Proteomes" id="UP001642260">
    <property type="component" value="Unassembled WGS sequence"/>
</dbReference>
<dbReference type="AlphaFoldDB" id="A0ABC8JD41"/>
<reference evidence="1 2" key="1">
    <citation type="submission" date="2022-03" db="EMBL/GenBank/DDBJ databases">
        <authorList>
            <person name="Macdonald S."/>
            <person name="Ahmed S."/>
            <person name="Newling K."/>
        </authorList>
    </citation>
    <scope>NUCLEOTIDE SEQUENCE [LARGE SCALE GENOMIC DNA]</scope>
</reference>
<keyword evidence="2" id="KW-1185">Reference proteome</keyword>
<dbReference type="EMBL" id="CAKOAT010097489">
    <property type="protein sequence ID" value="CAH8322736.1"/>
    <property type="molecule type" value="Genomic_DNA"/>
</dbReference>
<protein>
    <submittedName>
        <fullName evidence="1">Uncharacterized protein</fullName>
    </submittedName>
</protein>
<sequence length="213" mass="23981">MAVGQAPTPYHKFWFHQSHISLLSHFIMRIPCLSLSLPLYCFEWLFIKIRIILFFWVSSQISEFRRLGLSYLSRWLKNQMEWDSDSNLSCGDEVADDGWFGGDSGTIQIPASSLPTPFRFVSSADSLFSSLNGRSMLGNELYRGSKVRCLCGAVSSSGFLGAKSVAFRTHMYGRTVMIAVDKIPVYDSAEDELTSKPSNLGVLRMSTRYLFVA</sequence>
<proteinExistence type="predicted"/>
<gene>
    <name evidence="1" type="ORF">ERUC_LOCUS9703</name>
</gene>
<evidence type="ECO:0000313" key="2">
    <source>
        <dbReference type="Proteomes" id="UP001642260"/>
    </source>
</evidence>
<organism evidence="1 2">
    <name type="scientific">Eruca vesicaria subsp. sativa</name>
    <name type="common">Garden rocket</name>
    <name type="synonym">Eruca sativa</name>
    <dbReference type="NCBI Taxonomy" id="29727"/>
    <lineage>
        <taxon>Eukaryota</taxon>
        <taxon>Viridiplantae</taxon>
        <taxon>Streptophyta</taxon>
        <taxon>Embryophyta</taxon>
        <taxon>Tracheophyta</taxon>
        <taxon>Spermatophyta</taxon>
        <taxon>Magnoliopsida</taxon>
        <taxon>eudicotyledons</taxon>
        <taxon>Gunneridae</taxon>
        <taxon>Pentapetalae</taxon>
        <taxon>rosids</taxon>
        <taxon>malvids</taxon>
        <taxon>Brassicales</taxon>
        <taxon>Brassicaceae</taxon>
        <taxon>Brassiceae</taxon>
        <taxon>Eruca</taxon>
    </lineage>
</organism>